<organism evidence="3 4">
    <name type="scientific">Penicillium frequentans</name>
    <dbReference type="NCBI Taxonomy" id="3151616"/>
    <lineage>
        <taxon>Eukaryota</taxon>
        <taxon>Fungi</taxon>
        <taxon>Dikarya</taxon>
        <taxon>Ascomycota</taxon>
        <taxon>Pezizomycotina</taxon>
        <taxon>Eurotiomycetes</taxon>
        <taxon>Eurotiomycetidae</taxon>
        <taxon>Eurotiales</taxon>
        <taxon>Aspergillaceae</taxon>
        <taxon>Penicillium</taxon>
    </lineage>
</organism>
<evidence type="ECO:0000256" key="1">
    <source>
        <dbReference type="SAM" id="Phobius"/>
    </source>
</evidence>
<gene>
    <name evidence="3" type="ORF">N7494_008395</name>
</gene>
<dbReference type="Proteomes" id="UP001220324">
    <property type="component" value="Unassembled WGS sequence"/>
</dbReference>
<comment type="caution">
    <text evidence="3">The sequence shown here is derived from an EMBL/GenBank/DDBJ whole genome shotgun (WGS) entry which is preliminary data.</text>
</comment>
<reference evidence="3 4" key="1">
    <citation type="journal article" date="2023" name="IMA Fungus">
        <title>Comparative genomic study of the Penicillium genus elucidates a diverse pangenome and 15 lateral gene transfer events.</title>
        <authorList>
            <person name="Petersen C."/>
            <person name="Sorensen T."/>
            <person name="Nielsen M.R."/>
            <person name="Sondergaard T.E."/>
            <person name="Sorensen J.L."/>
            <person name="Fitzpatrick D.A."/>
            <person name="Frisvad J.C."/>
            <person name="Nielsen K.L."/>
        </authorList>
    </citation>
    <scope>NUCLEOTIDE SEQUENCE [LARGE SCALE GENOMIC DNA]</scope>
    <source>
        <strain evidence="3 4">IBT 35679</strain>
    </source>
</reference>
<dbReference type="EMBL" id="JAQIZZ010000006">
    <property type="protein sequence ID" value="KAJ5538916.1"/>
    <property type="molecule type" value="Genomic_DNA"/>
</dbReference>
<name>A0AAD6GFN7_9EURO</name>
<feature type="signal peptide" evidence="2">
    <location>
        <begin position="1"/>
        <end position="17"/>
    </location>
</feature>
<keyword evidence="2" id="KW-0732">Signal</keyword>
<feature type="chain" id="PRO_5042058958" evidence="2">
    <location>
        <begin position="18"/>
        <end position="305"/>
    </location>
</feature>
<feature type="transmembrane region" description="Helical" evidence="1">
    <location>
        <begin position="209"/>
        <end position="232"/>
    </location>
</feature>
<sequence length="305" mass="34009">MPLHLLFLAFLPNPAFARAQFQDWYAEYGFIFNRIISENCPSEYEFYKAGHTNNTLWMEHSRWLGSGHEVLEQLTVPLINCMLGACPEFIKSDMAGANVLLGLAPSILAVLGSNIDETSLLAVVGNRPFLALILAAGSPAVIPMRPLEYRDPLEALKARTDDLPLNFYSYHVEVVLSIVEYGLGFAAIANTTELTLSLGFQTILSFAPGYPYFIITWAFLGLFAHSCAALGLRLRTRRADPIPDGKHWWSFITHIGEVVGLPSHTTTVGGDDLYNELKRLFTGYSKEDPPPKYAHILQYVVHFNT</sequence>
<protein>
    <submittedName>
        <fullName evidence="3">Uncharacterized protein</fullName>
    </submittedName>
</protein>
<evidence type="ECO:0000313" key="3">
    <source>
        <dbReference type="EMBL" id="KAJ5538916.1"/>
    </source>
</evidence>
<keyword evidence="1" id="KW-1133">Transmembrane helix</keyword>
<keyword evidence="1" id="KW-0812">Transmembrane</keyword>
<evidence type="ECO:0000313" key="4">
    <source>
        <dbReference type="Proteomes" id="UP001220324"/>
    </source>
</evidence>
<keyword evidence="4" id="KW-1185">Reference proteome</keyword>
<dbReference type="AlphaFoldDB" id="A0AAD6GFN7"/>
<evidence type="ECO:0000256" key="2">
    <source>
        <dbReference type="SAM" id="SignalP"/>
    </source>
</evidence>
<keyword evidence="1" id="KW-0472">Membrane</keyword>
<accession>A0AAD6GFN7</accession>
<proteinExistence type="predicted"/>